<proteinExistence type="predicted"/>
<protein>
    <recommendedName>
        <fullName evidence="4">Lipoprotein</fullName>
    </recommendedName>
</protein>
<evidence type="ECO:0000313" key="2">
    <source>
        <dbReference type="EMBL" id="MFC4635624.1"/>
    </source>
</evidence>
<evidence type="ECO:0000313" key="3">
    <source>
        <dbReference type="Proteomes" id="UP001596043"/>
    </source>
</evidence>
<keyword evidence="3" id="KW-1185">Reference proteome</keyword>
<comment type="caution">
    <text evidence="2">The sequence shown here is derived from an EMBL/GenBank/DDBJ whole genome shotgun (WGS) entry which is preliminary data.</text>
</comment>
<accession>A0ABV9HZW9</accession>
<name>A0ABV9HZW9_9FLAO</name>
<dbReference type="EMBL" id="JBHSFV010000011">
    <property type="protein sequence ID" value="MFC4635624.1"/>
    <property type="molecule type" value="Genomic_DNA"/>
</dbReference>
<organism evidence="2 3">
    <name type="scientific">Dokdonia ponticola</name>
    <dbReference type="NCBI Taxonomy" id="2041041"/>
    <lineage>
        <taxon>Bacteria</taxon>
        <taxon>Pseudomonadati</taxon>
        <taxon>Bacteroidota</taxon>
        <taxon>Flavobacteriia</taxon>
        <taxon>Flavobacteriales</taxon>
        <taxon>Flavobacteriaceae</taxon>
        <taxon>Dokdonia</taxon>
    </lineage>
</organism>
<reference evidence="3" key="1">
    <citation type="journal article" date="2019" name="Int. J. Syst. Evol. Microbiol.">
        <title>The Global Catalogue of Microorganisms (GCM) 10K type strain sequencing project: providing services to taxonomists for standard genome sequencing and annotation.</title>
        <authorList>
            <consortium name="The Broad Institute Genomics Platform"/>
            <consortium name="The Broad Institute Genome Sequencing Center for Infectious Disease"/>
            <person name="Wu L."/>
            <person name="Ma J."/>
        </authorList>
    </citation>
    <scope>NUCLEOTIDE SEQUENCE [LARGE SCALE GENOMIC DNA]</scope>
    <source>
        <strain evidence="3">YJ-61-S</strain>
    </source>
</reference>
<evidence type="ECO:0000256" key="1">
    <source>
        <dbReference type="SAM" id="SignalP"/>
    </source>
</evidence>
<feature type="chain" id="PRO_5045770613" description="Lipoprotein" evidence="1">
    <location>
        <begin position="22"/>
        <end position="394"/>
    </location>
</feature>
<dbReference type="Proteomes" id="UP001596043">
    <property type="component" value="Unassembled WGS sequence"/>
</dbReference>
<feature type="signal peptide" evidence="1">
    <location>
        <begin position="1"/>
        <end position="21"/>
    </location>
</feature>
<sequence>MKYLYLTLCLLLCFNSCSSVKKSTSSILNGNYDRAINTSVQKLRKNPTKKNKESHTLLLEDAFAKAAQRDVERIAYLQNEGNPNNIEEIYQLYKSLNNRQEMIKPLLPLRLQEQARDAVFEIKNYNTQLINSKRELTDQLYDQVVANLASANSKVDYRRLYDDLEYLDDLTPNHKNVRQLLDETHRKGTDYIEVVLYNDSNIIIPERLQNDLLDFSTYGLNDFWKVYHSIPQQGITYDYVMDVSLRQINISPERFRERELQKEKNIKDGKEFLRDEDGNFILDEDGKKIEVDRMITVNCTYYEVLQSKAVNIIGQVRYTSQNTGQVIKSFPLASEYVFEHYYATFDGDKRALEDDLLRYTRNRQVRFPSNEQMVYDVGEDLKQRLKSIIVNSNL</sequence>
<dbReference type="RefSeq" id="WP_379981032.1">
    <property type="nucleotide sequence ID" value="NZ_JBHSFV010000011.1"/>
</dbReference>
<gene>
    <name evidence="2" type="ORF">ACFO3O_17060</name>
</gene>
<keyword evidence="1" id="KW-0732">Signal</keyword>
<evidence type="ECO:0008006" key="4">
    <source>
        <dbReference type="Google" id="ProtNLM"/>
    </source>
</evidence>